<reference evidence="1" key="1">
    <citation type="submission" date="2017-02" db="UniProtKB">
        <authorList>
            <consortium name="WormBaseParasite"/>
        </authorList>
    </citation>
    <scope>IDENTIFICATION</scope>
</reference>
<sequence length="65" mass="7079">LSAPSDIPESILLVLVRSRRCYTTAQPCSVAVENWITADNGMVDTAFHCTRGEAKVGQSYVVLHT</sequence>
<protein>
    <submittedName>
        <fullName evidence="1">MSP domain-containing protein</fullName>
    </submittedName>
</protein>
<evidence type="ECO:0000313" key="1">
    <source>
        <dbReference type="WBParaSite" id="HPLM_0000482501-mRNA-1"/>
    </source>
</evidence>
<name>A0A0N4W4K2_HAEPC</name>
<proteinExistence type="predicted"/>
<dbReference type="AlphaFoldDB" id="A0A0N4W4K2"/>
<dbReference type="WBParaSite" id="HPLM_0000482501-mRNA-1">
    <property type="protein sequence ID" value="HPLM_0000482501-mRNA-1"/>
    <property type="gene ID" value="HPLM_0000482501"/>
</dbReference>
<accession>A0A0N4W4K2</accession>
<organism evidence="1">
    <name type="scientific">Haemonchus placei</name>
    <name type="common">Barber's pole worm</name>
    <dbReference type="NCBI Taxonomy" id="6290"/>
    <lineage>
        <taxon>Eukaryota</taxon>
        <taxon>Metazoa</taxon>
        <taxon>Ecdysozoa</taxon>
        <taxon>Nematoda</taxon>
        <taxon>Chromadorea</taxon>
        <taxon>Rhabditida</taxon>
        <taxon>Rhabditina</taxon>
        <taxon>Rhabditomorpha</taxon>
        <taxon>Strongyloidea</taxon>
        <taxon>Trichostrongylidae</taxon>
        <taxon>Haemonchus</taxon>
    </lineage>
</organism>